<keyword evidence="2" id="KW-1185">Reference proteome</keyword>
<organism evidence="1 2">
    <name type="scientific">Gulo gulo</name>
    <name type="common">Wolverine</name>
    <name type="synonym">Gluton</name>
    <dbReference type="NCBI Taxonomy" id="48420"/>
    <lineage>
        <taxon>Eukaryota</taxon>
        <taxon>Metazoa</taxon>
        <taxon>Chordata</taxon>
        <taxon>Craniata</taxon>
        <taxon>Vertebrata</taxon>
        <taxon>Euteleostomi</taxon>
        <taxon>Mammalia</taxon>
        <taxon>Eutheria</taxon>
        <taxon>Laurasiatheria</taxon>
        <taxon>Carnivora</taxon>
        <taxon>Caniformia</taxon>
        <taxon>Musteloidea</taxon>
        <taxon>Mustelidae</taxon>
        <taxon>Guloninae</taxon>
        <taxon>Gulo</taxon>
    </lineage>
</organism>
<dbReference type="AlphaFoldDB" id="A0A9X9LR40"/>
<protein>
    <submittedName>
        <fullName evidence="1">Uncharacterized protein</fullName>
    </submittedName>
</protein>
<dbReference type="EMBL" id="CYRY02012465">
    <property type="protein sequence ID" value="VCW80076.1"/>
    <property type="molecule type" value="Genomic_DNA"/>
</dbReference>
<gene>
    <name evidence="1" type="ORF">BN2614_LOCUS1</name>
</gene>
<evidence type="ECO:0000313" key="1">
    <source>
        <dbReference type="EMBL" id="VCW80076.1"/>
    </source>
</evidence>
<accession>A0A9X9LR40</accession>
<evidence type="ECO:0000313" key="2">
    <source>
        <dbReference type="Proteomes" id="UP000269945"/>
    </source>
</evidence>
<dbReference type="Proteomes" id="UP000269945">
    <property type="component" value="Unassembled WGS sequence"/>
</dbReference>
<comment type="caution">
    <text evidence="1">The sequence shown here is derived from an EMBL/GenBank/DDBJ whole genome shotgun (WGS) entry which is preliminary data.</text>
</comment>
<reference evidence="1 2" key="1">
    <citation type="submission" date="2018-10" db="EMBL/GenBank/DDBJ databases">
        <authorList>
            <person name="Ekblom R."/>
            <person name="Jareborg N."/>
        </authorList>
    </citation>
    <scope>NUCLEOTIDE SEQUENCE [LARGE SCALE GENOMIC DNA]</scope>
    <source>
        <tissue evidence="1">Muscle</tissue>
    </source>
</reference>
<sequence>MLLGMRKGQRREKRPRTSETNLASCGCLWCRTWELKVEVSGLNPLMVEGIQARLATWPPDEVRMTALEGPCHRTQLEFRSRRAMHGRLNPRLAYLS</sequence>
<proteinExistence type="predicted"/>
<name>A0A9X9LR40_GULGU</name>